<evidence type="ECO:0000256" key="3">
    <source>
        <dbReference type="ARBA" id="ARBA00023163"/>
    </source>
</evidence>
<dbReference type="Proteomes" id="UP001410394">
    <property type="component" value="Unassembled WGS sequence"/>
</dbReference>
<dbReference type="SMART" id="SM00345">
    <property type="entry name" value="HTH_GNTR"/>
    <property type="match status" value="1"/>
</dbReference>
<dbReference type="PROSITE" id="PS50949">
    <property type="entry name" value="HTH_GNTR"/>
    <property type="match status" value="1"/>
</dbReference>
<proteinExistence type="predicted"/>
<keyword evidence="2" id="KW-0238">DNA-binding</keyword>
<accession>A0ABU9Z0A1</accession>
<evidence type="ECO:0000256" key="2">
    <source>
        <dbReference type="ARBA" id="ARBA00023125"/>
    </source>
</evidence>
<dbReference type="InterPro" id="IPR036390">
    <property type="entry name" value="WH_DNA-bd_sf"/>
</dbReference>
<dbReference type="InterPro" id="IPR036388">
    <property type="entry name" value="WH-like_DNA-bd_sf"/>
</dbReference>
<dbReference type="Pfam" id="PF00392">
    <property type="entry name" value="GntR"/>
    <property type="match status" value="1"/>
</dbReference>
<dbReference type="SUPFAM" id="SSF46785">
    <property type="entry name" value="Winged helix' DNA-binding domain"/>
    <property type="match status" value="1"/>
</dbReference>
<dbReference type="Pfam" id="PF07729">
    <property type="entry name" value="FCD"/>
    <property type="match status" value="1"/>
</dbReference>
<evidence type="ECO:0000256" key="1">
    <source>
        <dbReference type="ARBA" id="ARBA00023015"/>
    </source>
</evidence>
<dbReference type="PANTHER" id="PTHR43537:SF49">
    <property type="entry name" value="TRANSCRIPTIONAL REGULATORY PROTEIN"/>
    <property type="match status" value="1"/>
</dbReference>
<name>A0ABU9Z0A1_9RHOO</name>
<evidence type="ECO:0000313" key="6">
    <source>
        <dbReference type="Proteomes" id="UP001410394"/>
    </source>
</evidence>
<dbReference type="SMART" id="SM00895">
    <property type="entry name" value="FCD"/>
    <property type="match status" value="1"/>
</dbReference>
<dbReference type="Gene3D" id="1.20.120.530">
    <property type="entry name" value="GntR ligand-binding domain-like"/>
    <property type="match status" value="1"/>
</dbReference>
<evidence type="ECO:0000259" key="4">
    <source>
        <dbReference type="PROSITE" id="PS50949"/>
    </source>
</evidence>
<dbReference type="CDD" id="cd07377">
    <property type="entry name" value="WHTH_GntR"/>
    <property type="match status" value="1"/>
</dbReference>
<keyword evidence="3" id="KW-0804">Transcription</keyword>
<gene>
    <name evidence="5" type="ORF">ABDB84_12625</name>
</gene>
<dbReference type="InterPro" id="IPR011711">
    <property type="entry name" value="GntR_C"/>
</dbReference>
<reference evidence="5 6" key="1">
    <citation type="journal article" date="2018" name="Int. J. Syst. Evol. Microbiol.">
        <title>Uliginosibacterium sediminicola sp. nov., isolated from freshwater sediment.</title>
        <authorList>
            <person name="Hwang W.M."/>
            <person name="Kim S.M."/>
            <person name="Kang K."/>
            <person name="Ahn T.Y."/>
        </authorList>
    </citation>
    <scope>NUCLEOTIDE SEQUENCE [LARGE SCALE GENOMIC DNA]</scope>
    <source>
        <strain evidence="5 6">M1-21</strain>
    </source>
</reference>
<comment type="caution">
    <text evidence="5">The sequence shown here is derived from an EMBL/GenBank/DDBJ whole genome shotgun (WGS) entry which is preliminary data.</text>
</comment>
<feature type="domain" description="HTH gntR-type" evidence="4">
    <location>
        <begin position="26"/>
        <end position="93"/>
    </location>
</feature>
<dbReference type="InterPro" id="IPR008920">
    <property type="entry name" value="TF_FadR/GntR_C"/>
</dbReference>
<protein>
    <submittedName>
        <fullName evidence="5">GntR family transcriptional regulator</fullName>
    </submittedName>
</protein>
<dbReference type="PANTHER" id="PTHR43537">
    <property type="entry name" value="TRANSCRIPTIONAL REGULATOR, GNTR FAMILY"/>
    <property type="match status" value="1"/>
</dbReference>
<dbReference type="RefSeq" id="WP_345920098.1">
    <property type="nucleotide sequence ID" value="NZ_JBDIVE010000006.1"/>
</dbReference>
<dbReference type="SUPFAM" id="SSF48008">
    <property type="entry name" value="GntR ligand-binding domain-like"/>
    <property type="match status" value="1"/>
</dbReference>
<keyword evidence="1" id="KW-0805">Transcription regulation</keyword>
<dbReference type="Gene3D" id="1.10.10.10">
    <property type="entry name" value="Winged helix-like DNA-binding domain superfamily/Winged helix DNA-binding domain"/>
    <property type="match status" value="1"/>
</dbReference>
<keyword evidence="6" id="KW-1185">Reference proteome</keyword>
<sequence>MNKRQDAIQELAADTQIRSFPLEATSNQTERAVQGVREMILRGELQAGERLTELSLVARLQVSRTPIRSALLRLTEEGLLEPASATGFVVRSFSEDEVFDSIEIRGTLEGLAARRAAERGVSPELQAQMRQCLAQIESLLAESSPGGTHLSRYAALNGRFHALIMAAADSAMLDNTLDKILNLPFASPSAFVEVQSHLPGSLEILRQAQAQHWDILDALLSRSSARAEPLMREHARSARKNLELVLADQTARQQMHGASLIRSTPTQGQ</sequence>
<evidence type="ECO:0000313" key="5">
    <source>
        <dbReference type="EMBL" id="MEN3069328.1"/>
    </source>
</evidence>
<organism evidence="5 6">
    <name type="scientific">Uliginosibacterium sediminicola</name>
    <dbReference type="NCBI Taxonomy" id="2024550"/>
    <lineage>
        <taxon>Bacteria</taxon>
        <taxon>Pseudomonadati</taxon>
        <taxon>Pseudomonadota</taxon>
        <taxon>Betaproteobacteria</taxon>
        <taxon>Rhodocyclales</taxon>
        <taxon>Zoogloeaceae</taxon>
        <taxon>Uliginosibacterium</taxon>
    </lineage>
</organism>
<dbReference type="EMBL" id="JBDIVE010000006">
    <property type="protein sequence ID" value="MEN3069328.1"/>
    <property type="molecule type" value="Genomic_DNA"/>
</dbReference>
<dbReference type="InterPro" id="IPR000524">
    <property type="entry name" value="Tscrpt_reg_HTH_GntR"/>
</dbReference>